<proteinExistence type="inferred from homology"/>
<dbReference type="OrthoDB" id="8525483at2"/>
<evidence type="ECO:0000259" key="3">
    <source>
        <dbReference type="Pfam" id="PF02036"/>
    </source>
</evidence>
<feature type="domain" description="SCP2" evidence="3">
    <location>
        <begin position="10"/>
        <end position="102"/>
    </location>
</feature>
<evidence type="ECO:0000256" key="1">
    <source>
        <dbReference type="HAMAP-Rule" id="MF_02215"/>
    </source>
</evidence>
<dbReference type="RefSeq" id="WP_107494039.1">
    <property type="nucleotide sequence ID" value="NZ_PZKC01000010.1"/>
</dbReference>
<keyword evidence="5" id="KW-1185">Reference proteome</keyword>
<dbReference type="GO" id="GO:0005737">
    <property type="term" value="C:cytoplasm"/>
    <property type="evidence" value="ECO:0007669"/>
    <property type="project" value="UniProtKB-SubCell"/>
</dbReference>
<dbReference type="AlphaFoldDB" id="A0A2T4IDH2"/>
<comment type="similarity">
    <text evidence="1">Belongs to the UbiJ family.</text>
</comment>
<dbReference type="PANTHER" id="PTHR38693">
    <property type="entry name" value="UBIQUINONE BIOSYNTHESIS PROTEIN UBIJ"/>
    <property type="match status" value="1"/>
</dbReference>
<dbReference type="Proteomes" id="UP000241193">
    <property type="component" value="Unassembled WGS sequence"/>
</dbReference>
<organism evidence="4 5">
    <name type="scientific">Pseudothauera lacus</name>
    <dbReference type="NCBI Taxonomy" id="2136175"/>
    <lineage>
        <taxon>Bacteria</taxon>
        <taxon>Pseudomonadati</taxon>
        <taxon>Pseudomonadota</taxon>
        <taxon>Betaproteobacteria</taxon>
        <taxon>Rhodocyclales</taxon>
        <taxon>Zoogloeaceae</taxon>
        <taxon>Pseudothauera</taxon>
    </lineage>
</organism>
<comment type="caution">
    <text evidence="4">The sequence shown here is derived from an EMBL/GenBank/DDBJ whole genome shotgun (WGS) entry which is preliminary data.</text>
</comment>
<reference evidence="4 5" key="2">
    <citation type="submission" date="2018-04" db="EMBL/GenBank/DDBJ databases">
        <title>Thauera lacus sp. nov., isolated from an saline lake in Inner Mongolia, China.</title>
        <authorList>
            <person name="Liang Q.-Y."/>
        </authorList>
    </citation>
    <scope>NUCLEOTIDE SEQUENCE [LARGE SCALE GENOMIC DNA]</scope>
    <source>
        <strain evidence="4 5">D20</strain>
    </source>
</reference>
<evidence type="ECO:0000313" key="5">
    <source>
        <dbReference type="Proteomes" id="UP000241193"/>
    </source>
</evidence>
<keyword evidence="2" id="KW-0175">Coiled coil</keyword>
<dbReference type="Pfam" id="PF02036">
    <property type="entry name" value="SCP2"/>
    <property type="match status" value="1"/>
</dbReference>
<dbReference type="InterPro" id="IPR038989">
    <property type="entry name" value="UbiJ"/>
</dbReference>
<protein>
    <recommendedName>
        <fullName evidence="1">Ubiquinone biosynthesis accessory factor UbiJ</fullName>
    </recommendedName>
</protein>
<gene>
    <name evidence="1" type="primary">ubiJ</name>
    <name evidence="4" type="ORF">C8261_12405</name>
</gene>
<evidence type="ECO:0000256" key="2">
    <source>
        <dbReference type="SAM" id="Coils"/>
    </source>
</evidence>
<comment type="function">
    <text evidence="1">Required for ubiquinone (coenzyme Q) biosynthesis. Binds hydrophobic ubiquinone biosynthetic intermediates via its SCP2 domain and is essential for the stability of the Ubi complex. May constitute a docking platform where Ubi enzymes assemble and access their SCP2-bound polyprenyl substrates.</text>
</comment>
<sequence length="194" mass="20670">MMDALFLPALNHLLGAAPWARSRLQAHAGEVACLRLEALAIRFVITAEGLVAGAADDAPVAVSLHVPANALPRFAMGQFDGAMGAVRIEGNAEFADALGFVLRNLRWDVEEDLSRVLGDVAAHRLVGTAQAAAATLRDGAGRMGGSLAEYLSEEQGMLVPARAAELLGEEVRALRDAIARAEKRIERLERNLVR</sequence>
<dbReference type="UniPathway" id="UPA00232"/>
<dbReference type="InterPro" id="IPR003033">
    <property type="entry name" value="SCP2_sterol-bd_dom"/>
</dbReference>
<accession>A0A2T4IDH2</accession>
<keyword evidence="1" id="KW-0963">Cytoplasm</keyword>
<keyword evidence="1" id="KW-0831">Ubiquinone biosynthesis</keyword>
<dbReference type="PANTHER" id="PTHR38693:SF1">
    <property type="entry name" value="UBIQUINONE BIOSYNTHESIS ACCESSORY FACTOR UBIJ"/>
    <property type="match status" value="1"/>
</dbReference>
<comment type="subcellular location">
    <subcellularLocation>
        <location evidence="1">Cytoplasm</location>
    </subcellularLocation>
</comment>
<evidence type="ECO:0000313" key="4">
    <source>
        <dbReference type="EMBL" id="PTD95798.1"/>
    </source>
</evidence>
<dbReference type="HAMAP" id="MF_02215">
    <property type="entry name" value="UbiJ"/>
    <property type="match status" value="1"/>
</dbReference>
<dbReference type="GO" id="GO:0006744">
    <property type="term" value="P:ubiquinone biosynthetic process"/>
    <property type="evidence" value="ECO:0007669"/>
    <property type="project" value="UniProtKB-UniRule"/>
</dbReference>
<comment type="pathway">
    <text evidence="1">Cofactor biosynthesis; ubiquinone biosynthesis.</text>
</comment>
<dbReference type="EMBL" id="PZKC01000010">
    <property type="protein sequence ID" value="PTD95798.1"/>
    <property type="molecule type" value="Genomic_DNA"/>
</dbReference>
<feature type="coiled-coil region" evidence="2">
    <location>
        <begin position="164"/>
        <end position="191"/>
    </location>
</feature>
<name>A0A2T4IDH2_9RHOO</name>
<reference evidence="4 5" key="1">
    <citation type="submission" date="2018-03" db="EMBL/GenBank/DDBJ databases">
        <authorList>
            <person name="Keele B.F."/>
        </authorList>
    </citation>
    <scope>NUCLEOTIDE SEQUENCE [LARGE SCALE GENOMIC DNA]</scope>
    <source>
        <strain evidence="4 5">D20</strain>
    </source>
</reference>